<feature type="region of interest" description="Disordered" evidence="1">
    <location>
        <begin position="33"/>
        <end position="56"/>
    </location>
</feature>
<evidence type="ECO:0000313" key="5">
    <source>
        <dbReference type="Proteomes" id="UP000657200"/>
    </source>
</evidence>
<sequence>MPATQETALPDQRAAITEPVPICVNNTGMTIRTQTDAGNHQDSRTSPAEGFIHQLG</sequence>
<reference evidence="3 5" key="3">
    <citation type="journal article" date="2020" name="Int. J. Syst. Evol. Microbiol.">
        <title>Novel acetic acid bacteria from cider fermentations: Acetobacter conturbans sp. nov. and Acetobacter fallax sp. nov.</title>
        <authorList>
            <person name="Sombolestani A.S."/>
            <person name="Cleenwerck I."/>
            <person name="Cnockaert M."/>
            <person name="Borremans W."/>
            <person name="Wieme A.D."/>
            <person name="De Vuyst L."/>
            <person name="Vandamme P."/>
        </authorList>
    </citation>
    <scope>NUCLEOTIDE SEQUENCE [LARGE SCALE GENOMIC DNA]</scope>
    <source>
        <strain evidence="3 5">LMG 23848</strain>
    </source>
</reference>
<protein>
    <submittedName>
        <fullName evidence="2">Uncharacterized protein</fullName>
    </submittedName>
</protein>
<feature type="compositionally biased region" description="Polar residues" evidence="1">
    <location>
        <begin position="33"/>
        <end position="46"/>
    </location>
</feature>
<evidence type="ECO:0000313" key="2">
    <source>
        <dbReference type="EMBL" id="CEF54747.1"/>
    </source>
</evidence>
<evidence type="ECO:0000313" key="4">
    <source>
        <dbReference type="Proteomes" id="UP000068250"/>
    </source>
</evidence>
<name>A0A0U5F7U1_9PROT</name>
<dbReference type="Proteomes" id="UP000657200">
    <property type="component" value="Unassembled WGS sequence"/>
</dbReference>
<dbReference type="AlphaFoldDB" id="A0A0U5F7U1"/>
<reference evidence="2" key="2">
    <citation type="submission" date="2014-09" db="EMBL/GenBank/DDBJ databases">
        <authorList>
            <person name="Magalhaes I.L.F."/>
            <person name="Oliveira U."/>
            <person name="Santos F.R."/>
            <person name="Vidigal T.H.D.A."/>
            <person name="Brescovit A.D."/>
            <person name="Santos A.J."/>
        </authorList>
    </citation>
    <scope>NUCLEOTIDE SEQUENCE</scope>
    <source>
        <strain evidence="2">LMG 23848T</strain>
    </source>
</reference>
<reference evidence="4" key="1">
    <citation type="submission" date="2014-09" db="EMBL/GenBank/DDBJ databases">
        <authorList>
            <person name="Illeghems K.G."/>
        </authorList>
    </citation>
    <scope>NUCLEOTIDE SEQUENCE [LARGE SCALE GENOMIC DNA]</scope>
    <source>
        <strain evidence="4">LMG 23848T</strain>
    </source>
</reference>
<gene>
    <name evidence="2" type="ORF">AGA_957</name>
    <name evidence="3" type="ORF">GOB80_07590</name>
</gene>
<evidence type="ECO:0000313" key="3">
    <source>
        <dbReference type="EMBL" id="NHO39549.1"/>
    </source>
</evidence>
<dbReference type="PATRIC" id="fig|431306.5.peg.961"/>
<organism evidence="2 4">
    <name type="scientific">Acetobacter ghanensis</name>
    <dbReference type="NCBI Taxonomy" id="431306"/>
    <lineage>
        <taxon>Bacteria</taxon>
        <taxon>Pseudomonadati</taxon>
        <taxon>Pseudomonadota</taxon>
        <taxon>Alphaproteobacteria</taxon>
        <taxon>Acetobacterales</taxon>
        <taxon>Acetobacteraceae</taxon>
        <taxon>Acetobacter</taxon>
    </lineage>
</organism>
<proteinExistence type="predicted"/>
<dbReference type="EMBL" id="WOTE01000003">
    <property type="protein sequence ID" value="NHO39549.1"/>
    <property type="molecule type" value="Genomic_DNA"/>
</dbReference>
<accession>A0A0U5F7U1</accession>
<evidence type="ECO:0000256" key="1">
    <source>
        <dbReference type="SAM" id="MobiDB-lite"/>
    </source>
</evidence>
<keyword evidence="5" id="KW-1185">Reference proteome</keyword>
<dbReference type="RefSeq" id="WP_157065304.1">
    <property type="nucleotide sequence ID" value="NZ_LN609302.1"/>
</dbReference>
<dbReference type="EMBL" id="LN609302">
    <property type="protein sequence ID" value="CEF54747.1"/>
    <property type="molecule type" value="Genomic_DNA"/>
</dbReference>
<dbReference type="Proteomes" id="UP000068250">
    <property type="component" value="Chromosome I"/>
</dbReference>